<dbReference type="EMBL" id="FMSH01000136">
    <property type="protein sequence ID" value="SCU75077.1"/>
    <property type="molecule type" value="Genomic_DNA"/>
</dbReference>
<sequence length="23" mass="2868">MFLLLMRRIFSLRVTLDEDWSLI</sequence>
<protein>
    <submittedName>
        <fullName evidence="1">Uncharacterized protein</fullName>
    </submittedName>
</protein>
<accession>A0A1K0JAV3</accession>
<reference evidence="1" key="1">
    <citation type="submission" date="2016-09" db="EMBL/GenBank/DDBJ databases">
        <authorList>
            <person name="Capua I."/>
            <person name="De Benedictis P."/>
            <person name="Joannis T."/>
            <person name="Lombin L.H."/>
            <person name="Cattoli G."/>
        </authorList>
    </citation>
    <scope>NUCLEOTIDE SEQUENCE</scope>
    <source>
        <strain evidence="1">B9</strain>
    </source>
</reference>
<dbReference type="AlphaFoldDB" id="A0A1K0JAV3"/>
<name>A0A1K0JAV3_CUPNE</name>
<gene>
    <name evidence="1" type="ORF">CNECB9_2200034</name>
</gene>
<proteinExistence type="predicted"/>
<organism evidence="1">
    <name type="scientific">Cupriavidus necator</name>
    <name type="common">Alcaligenes eutrophus</name>
    <name type="synonym">Ralstonia eutropha</name>
    <dbReference type="NCBI Taxonomy" id="106590"/>
    <lineage>
        <taxon>Bacteria</taxon>
        <taxon>Pseudomonadati</taxon>
        <taxon>Pseudomonadota</taxon>
        <taxon>Betaproteobacteria</taxon>
        <taxon>Burkholderiales</taxon>
        <taxon>Burkholderiaceae</taxon>
        <taxon>Cupriavidus</taxon>
    </lineage>
</organism>
<evidence type="ECO:0000313" key="1">
    <source>
        <dbReference type="EMBL" id="SCU75077.1"/>
    </source>
</evidence>